<dbReference type="RefSeq" id="WP_265417690.1">
    <property type="nucleotide sequence ID" value="NZ_CP093443.1"/>
</dbReference>
<organism evidence="1 2">
    <name type="scientific">Brevibacterium spongiae</name>
    <dbReference type="NCBI Taxonomy" id="2909672"/>
    <lineage>
        <taxon>Bacteria</taxon>
        <taxon>Bacillati</taxon>
        <taxon>Actinomycetota</taxon>
        <taxon>Actinomycetes</taxon>
        <taxon>Micrococcales</taxon>
        <taxon>Brevibacteriaceae</taxon>
        <taxon>Brevibacterium</taxon>
    </lineage>
</organism>
<accession>A0ABY5SKM9</accession>
<dbReference type="EMBL" id="CP093443">
    <property type="protein sequence ID" value="UVI35017.1"/>
    <property type="molecule type" value="Genomic_DNA"/>
</dbReference>
<gene>
    <name evidence="1" type="ORF">L1F31_12935</name>
</gene>
<dbReference type="Proteomes" id="UP001064879">
    <property type="component" value="Chromosome"/>
</dbReference>
<sequence>MNAEGGRATAPSADQEILLCCLLWARDSQAAALTAYENGVLDLISDHGGQVVKRAKSDGADGHPDEVQFYRFPSQASLDSYLSDPRRTAHAVERDRVIARTELFPVSFLPPD</sequence>
<protein>
    <recommendedName>
        <fullName evidence="3">DUF1330 domain-containing protein</fullName>
    </recommendedName>
</protein>
<evidence type="ECO:0008006" key="3">
    <source>
        <dbReference type="Google" id="ProtNLM"/>
    </source>
</evidence>
<name>A0ABY5SKM9_9MICO</name>
<keyword evidence="2" id="KW-1185">Reference proteome</keyword>
<dbReference type="Gene3D" id="3.30.70.100">
    <property type="match status" value="1"/>
</dbReference>
<evidence type="ECO:0000313" key="2">
    <source>
        <dbReference type="Proteomes" id="UP001064879"/>
    </source>
</evidence>
<reference evidence="1" key="1">
    <citation type="submission" date="2022-03" db="EMBL/GenBank/DDBJ databases">
        <title>Brevibacterium spongiae sp. nov., isolated from marine sponge.</title>
        <authorList>
            <person name="Li Z."/>
            <person name="Zhang M."/>
        </authorList>
    </citation>
    <scope>NUCLEOTIDE SEQUENCE</scope>
    <source>
        <strain evidence="1">WHS-Z9</strain>
    </source>
</reference>
<evidence type="ECO:0000313" key="1">
    <source>
        <dbReference type="EMBL" id="UVI35017.1"/>
    </source>
</evidence>
<proteinExistence type="predicted"/>